<proteinExistence type="predicted"/>
<dbReference type="Proteomes" id="UP000005396">
    <property type="component" value="Unassembled WGS sequence"/>
</dbReference>
<organism evidence="2 3">
    <name type="scientific">Enterocloster bolteae (strain ATCC BAA-613 / DSM 15670 / CCUG 46953 / JCM 12243 / WAL 16351)</name>
    <name type="common">Clostridium bolteae</name>
    <dbReference type="NCBI Taxonomy" id="411902"/>
    <lineage>
        <taxon>Bacteria</taxon>
        <taxon>Bacillati</taxon>
        <taxon>Bacillota</taxon>
        <taxon>Clostridia</taxon>
        <taxon>Lachnospirales</taxon>
        <taxon>Lachnospiraceae</taxon>
        <taxon>Enterocloster</taxon>
    </lineage>
</organism>
<dbReference type="Gene3D" id="3.40.50.11390">
    <property type="match status" value="1"/>
</dbReference>
<sequence>MLQLKSNCCPLVKKILEVSMRKKLIGVMLAAAMVTGLAGCGSSSGTGTSAAAADTQATEAQKEEAKDDAKKEDEKEDSEASDTEGASDFHIGIVTGSVSQSEDDRRGAEAFQAMYGEDMVKLAIYPDNFTEELETTIQTIVNLSDDPKMKAIIMNQSVPGTTEAFRKIKETRPDILCIAGEGHEDLPEIGSAADLVCNNDFVARGYLIIRTAHELGCDTFVHISFPRHMAYETMSRRVAVMKEACKEFGMEFVLETAPDPTSDVGVAGAQAYILEKVPEWVEKYGENAAYFCTNDAHTEPLLKQLMEYGGYFIEADLPSPLMGYPGALGIDLTAEAGDFDKILAKVESTIVEKGGADHFGTWAYSYGYTTSAGLAQHALNVLNGESELDDIDDIAKAYQVFSPKAEWNGSNYTNVETGVKLDNVFLVYQDTYIMGDPGHFMGSTKIEVPEKYFTIK</sequence>
<dbReference type="InterPro" id="IPR024258">
    <property type="entry name" value="DUF3798"/>
</dbReference>
<feature type="region of interest" description="Disordered" evidence="1">
    <location>
        <begin position="45"/>
        <end position="86"/>
    </location>
</feature>
<evidence type="ECO:0000313" key="2">
    <source>
        <dbReference type="EMBL" id="EDP14829.1"/>
    </source>
</evidence>
<dbReference type="eggNOG" id="COG1609">
    <property type="taxonomic scope" value="Bacteria"/>
</dbReference>
<name>A8RZA8_ENTBW</name>
<gene>
    <name evidence="2" type="ORF">CLOBOL_05372</name>
</gene>
<dbReference type="Pfam" id="PF12683">
    <property type="entry name" value="DUF3798"/>
    <property type="match status" value="1"/>
</dbReference>
<dbReference type="EMBL" id="ABCC02000039">
    <property type="protein sequence ID" value="EDP14829.1"/>
    <property type="molecule type" value="Genomic_DNA"/>
</dbReference>
<dbReference type="HOGENOM" id="CLU_705475_0_0_9"/>
<dbReference type="AlphaFoldDB" id="A8RZA8"/>
<reference evidence="2 3" key="2">
    <citation type="submission" date="2007-09" db="EMBL/GenBank/DDBJ databases">
        <title>Draft genome sequence of Clostridium bolteae (ATCC BAA-613).</title>
        <authorList>
            <person name="Sudarsanam P."/>
            <person name="Ley R."/>
            <person name="Guruge J."/>
            <person name="Turnbaugh P.J."/>
            <person name="Mahowald M."/>
            <person name="Liep D."/>
            <person name="Gordon J."/>
        </authorList>
    </citation>
    <scope>NUCLEOTIDE SEQUENCE [LARGE SCALE GENOMIC DNA]</scope>
    <source>
        <strain evidence="3">ATCC BAA-613 / DSM 15670 / CCUG 46953 / JCM 12243 / WAL 16351</strain>
    </source>
</reference>
<dbReference type="InterPro" id="IPR028082">
    <property type="entry name" value="Peripla_BP_I"/>
</dbReference>
<accession>A8RZA8</accession>
<evidence type="ECO:0000256" key="1">
    <source>
        <dbReference type="SAM" id="MobiDB-lite"/>
    </source>
</evidence>
<dbReference type="PaxDb" id="411902-CLOBOL_05372"/>
<feature type="compositionally biased region" description="Basic and acidic residues" evidence="1">
    <location>
        <begin position="60"/>
        <end position="73"/>
    </location>
</feature>
<comment type="caution">
    <text evidence="2">The sequence shown here is derived from an EMBL/GenBank/DDBJ whole genome shotgun (WGS) entry which is preliminary data.</text>
</comment>
<evidence type="ECO:0000313" key="3">
    <source>
        <dbReference type="Proteomes" id="UP000005396"/>
    </source>
</evidence>
<protein>
    <recommendedName>
        <fullName evidence="4">DUF3798 domain-containing protein</fullName>
    </recommendedName>
</protein>
<evidence type="ECO:0008006" key="4">
    <source>
        <dbReference type="Google" id="ProtNLM"/>
    </source>
</evidence>
<dbReference type="SUPFAM" id="SSF53822">
    <property type="entry name" value="Periplasmic binding protein-like I"/>
    <property type="match status" value="1"/>
</dbReference>
<reference evidence="2 3" key="1">
    <citation type="submission" date="2007-08" db="EMBL/GenBank/DDBJ databases">
        <authorList>
            <person name="Fulton L."/>
            <person name="Clifton S."/>
            <person name="Fulton B."/>
            <person name="Xu J."/>
            <person name="Minx P."/>
            <person name="Pepin K.H."/>
            <person name="Johnson M."/>
            <person name="Thiruvilangam P."/>
            <person name="Bhonagiri V."/>
            <person name="Nash W.E."/>
            <person name="Mardis E.R."/>
            <person name="Wilson R.K."/>
        </authorList>
    </citation>
    <scope>NUCLEOTIDE SEQUENCE [LARGE SCALE GENOMIC DNA]</scope>
    <source>
        <strain evidence="3">ATCC BAA-613 / DSM 15670 / CCUG 46953 / JCM 12243 / WAL 16351</strain>
    </source>
</reference>
<feature type="compositionally biased region" description="Low complexity" evidence="1">
    <location>
        <begin position="45"/>
        <end position="59"/>
    </location>
</feature>